<dbReference type="Proteomes" id="UP000663874">
    <property type="component" value="Unassembled WGS sequence"/>
</dbReference>
<feature type="compositionally biased region" description="Acidic residues" evidence="1">
    <location>
        <begin position="75"/>
        <end position="86"/>
    </location>
</feature>
<sequence length="264" mass="30270">APVADSPPSPVPVGSPPCAIKFESDEELPIEKQNFKLKEKSDGDFDKEELDRVRQKFNEKILSKQDKKKAIQLNIDDDDDNNEEDISSSKSNENIKFEIERLKKELKQSKKSSIPSKSLEDIVQEETEPAPSPIQPVTANMSVLMDELMAGTRRNKKKNQSNDSNSREYQTLNLLEKFRTKLHAANNEPTNELVNETKLEQIADKVPDQILQHTFVSEQLLDNVQDIYTNADLLTVYDPRNPMTKRRRDESSMLLHQKKHKGRS</sequence>
<gene>
    <name evidence="2" type="ORF">FNK824_LOCUS21720</name>
</gene>
<evidence type="ECO:0000313" key="3">
    <source>
        <dbReference type="Proteomes" id="UP000663874"/>
    </source>
</evidence>
<feature type="region of interest" description="Disordered" evidence="1">
    <location>
        <begin position="1"/>
        <end position="20"/>
    </location>
</feature>
<organism evidence="2 3">
    <name type="scientific">Rotaria sordida</name>
    <dbReference type="NCBI Taxonomy" id="392033"/>
    <lineage>
        <taxon>Eukaryota</taxon>
        <taxon>Metazoa</taxon>
        <taxon>Spiralia</taxon>
        <taxon>Gnathifera</taxon>
        <taxon>Rotifera</taxon>
        <taxon>Eurotatoria</taxon>
        <taxon>Bdelloidea</taxon>
        <taxon>Philodinida</taxon>
        <taxon>Philodinidae</taxon>
        <taxon>Rotaria</taxon>
    </lineage>
</organism>
<dbReference type="EMBL" id="CAJOBE010004242">
    <property type="protein sequence ID" value="CAF3922957.1"/>
    <property type="molecule type" value="Genomic_DNA"/>
</dbReference>
<evidence type="ECO:0000313" key="2">
    <source>
        <dbReference type="EMBL" id="CAF3922957.1"/>
    </source>
</evidence>
<evidence type="ECO:0000256" key="1">
    <source>
        <dbReference type="SAM" id="MobiDB-lite"/>
    </source>
</evidence>
<name>A0A819J7B7_9BILA</name>
<protein>
    <submittedName>
        <fullName evidence="2">Uncharacterized protein</fullName>
    </submittedName>
</protein>
<comment type="caution">
    <text evidence="2">The sequence shown here is derived from an EMBL/GenBank/DDBJ whole genome shotgun (WGS) entry which is preliminary data.</text>
</comment>
<reference evidence="2" key="1">
    <citation type="submission" date="2021-02" db="EMBL/GenBank/DDBJ databases">
        <authorList>
            <person name="Nowell W R."/>
        </authorList>
    </citation>
    <scope>NUCLEOTIDE SEQUENCE</scope>
</reference>
<feature type="non-terminal residue" evidence="2">
    <location>
        <position position="264"/>
    </location>
</feature>
<feature type="compositionally biased region" description="Pro residues" evidence="1">
    <location>
        <begin position="1"/>
        <end position="15"/>
    </location>
</feature>
<dbReference type="AlphaFoldDB" id="A0A819J7B7"/>
<feature type="region of interest" description="Disordered" evidence="1">
    <location>
        <begin position="106"/>
        <end position="136"/>
    </location>
</feature>
<proteinExistence type="predicted"/>
<accession>A0A819J7B7</accession>
<feature type="region of interest" description="Disordered" evidence="1">
    <location>
        <begin position="241"/>
        <end position="264"/>
    </location>
</feature>
<feature type="region of interest" description="Disordered" evidence="1">
    <location>
        <begin position="65"/>
        <end position="94"/>
    </location>
</feature>